<evidence type="ECO:0000256" key="2">
    <source>
        <dbReference type="ARBA" id="ARBA00022670"/>
    </source>
</evidence>
<reference evidence="10 11" key="1">
    <citation type="journal article" date="2016" name="Nat. Commun.">
        <title>Thousands of microbial genomes shed light on interconnected biogeochemical processes in an aquifer system.</title>
        <authorList>
            <person name="Anantharaman K."/>
            <person name="Brown C.T."/>
            <person name="Hug L.A."/>
            <person name="Sharon I."/>
            <person name="Castelle C.J."/>
            <person name="Probst A.J."/>
            <person name="Thomas B.C."/>
            <person name="Singh A."/>
            <person name="Wilkins M.J."/>
            <person name="Karaoz U."/>
            <person name="Brodie E.L."/>
            <person name="Williams K.H."/>
            <person name="Hubbard S.S."/>
            <person name="Banfield J.F."/>
        </authorList>
    </citation>
    <scope>NUCLEOTIDE SEQUENCE [LARGE SCALE GENOMIC DNA]</scope>
</reference>
<keyword evidence="7" id="KW-0812">Transmembrane</keyword>
<evidence type="ECO:0000256" key="1">
    <source>
        <dbReference type="ARBA" id="ARBA00011073"/>
    </source>
</evidence>
<gene>
    <name evidence="10" type="ORF">A2973_05630</name>
</gene>
<evidence type="ECO:0000256" key="5">
    <source>
        <dbReference type="PIRSR" id="PIRSR615500-1"/>
    </source>
</evidence>
<evidence type="ECO:0008006" key="12">
    <source>
        <dbReference type="Google" id="ProtNLM"/>
    </source>
</evidence>
<sequence>MVYLVTGNPGKRTIASTPHPSYQRIVGKILFLFFTLLGIFGVGAIGFTKPIEQPSASSVVVDREILGKLEPQKVGAAGNTVDALVILTRPLVKQKVSARSRAARAAERTNYVSELKRETDASQQRVLSLLSGDISARDIVVNTRFWVDNILHVQLTKSGLDHLVTIPGVVRIIANSKITIPKPSSSSIASSTPEWNIAKIEADKVWNELGVTGTNVVVANLDTGVNWTHPALKSHYRGWDGTNASHAYNWFDVIANAPEPYDDMNPIYHGTHTMGTMIGSDGSTNQIGVAPGATWMAAKFLDSTGTGSFSGAIAAFQWFMAPTKPDGSDPDPTKAPDIINNSWVASSCSVASALRGSIQSLRAAGIVPVFAIGNSGPDAGSAASPGDFPESLGVGATDASDAIAAFSSRGPSCFGEIKPEVSAPGVSIRSSSGTGDYQVLSGTSMAAPHVAGTLALVLSAKPDVSVDLAETILQSTAKDLGAFGKDNAYGAGRINAFQAVLAASQSGALRGTVTDSQTSAPIAQSRIDVLATGALPDYTYSTMTDSNGFYEFPILPATSYTITASGFGYVTGQFPVTIPNNQTVTQDIVLTKAPAYTISGTVTGSGNPVSGATLSLINTPIPSVVTGGGGTYAIPNVPSGTYTMTVSAAGYVSQSLSIAVLGNTTRNIVLSPIPTIPLAQNFESGLGSWTATGMWHVENAPSACANAYEGTASAYFGKTGVCNFDDPGKPVSGELTSALFIIPNTPNPVHFKFANWYETEQAGLFDMRFIEIKEIGATEWTLLKKPINDPLRTWNIEDISLDSYKGKTVQVRFRFDSGDEVSNSQKGWYVDTISLFQDGADPSISQQGPATAQIGQTITYTLTYRNNGTAPAQGVVITDTWTGPASVVSKALKVTTQSITIPVGTLNPGQSGTVNVQVQVSPTATRGQVITNTAVISSTSGDDNMGNNSSRSTTTVVSAEIAVAGQAVIVKRSISHTITITNIGDLPAVNSRATLRVSAPFRWRFIIPPSVTGGQELVSEEIEAFKVKEYPYTFGTLGIGAKKTITFTVRPRVGSNGVLTAYTQAATDSKESFLNNNTLTLTTTVKP</sequence>
<keyword evidence="2 6" id="KW-0645">Protease</keyword>
<accession>A0A1F6B0D1</accession>
<dbReference type="Pfam" id="PF13620">
    <property type="entry name" value="CarboxypepD_reg"/>
    <property type="match status" value="2"/>
</dbReference>
<dbReference type="InterPro" id="IPR000209">
    <property type="entry name" value="Peptidase_S8/S53_dom"/>
</dbReference>
<dbReference type="Pfam" id="PF01345">
    <property type="entry name" value="DUF11"/>
    <property type="match status" value="1"/>
</dbReference>
<dbReference type="PANTHER" id="PTHR43806">
    <property type="entry name" value="PEPTIDASE S8"/>
    <property type="match status" value="1"/>
</dbReference>
<evidence type="ECO:0000259" key="9">
    <source>
        <dbReference type="Pfam" id="PF01345"/>
    </source>
</evidence>
<dbReference type="InterPro" id="IPR015500">
    <property type="entry name" value="Peptidase_S8_subtilisin-rel"/>
</dbReference>
<evidence type="ECO:0000256" key="7">
    <source>
        <dbReference type="SAM" id="Phobius"/>
    </source>
</evidence>
<dbReference type="PRINTS" id="PR00723">
    <property type="entry name" value="SUBTILISIN"/>
</dbReference>
<dbReference type="InterPro" id="IPR001434">
    <property type="entry name" value="OmcB-like_DUF11"/>
</dbReference>
<dbReference type="NCBIfam" id="TIGR01451">
    <property type="entry name" value="B_ant_repeat"/>
    <property type="match status" value="1"/>
</dbReference>
<dbReference type="GO" id="GO:0030246">
    <property type="term" value="F:carbohydrate binding"/>
    <property type="evidence" value="ECO:0007669"/>
    <property type="project" value="InterPro"/>
</dbReference>
<dbReference type="InterPro" id="IPR050131">
    <property type="entry name" value="Peptidase_S8_subtilisin-like"/>
</dbReference>
<dbReference type="EMBL" id="MFJZ01000025">
    <property type="protein sequence ID" value="OGG30380.1"/>
    <property type="molecule type" value="Genomic_DNA"/>
</dbReference>
<proteinExistence type="inferred from homology"/>
<keyword evidence="7" id="KW-1133">Transmembrane helix</keyword>
<evidence type="ECO:0000313" key="11">
    <source>
        <dbReference type="Proteomes" id="UP000176409"/>
    </source>
</evidence>
<name>A0A1F6B0D1_9BACT</name>
<dbReference type="Gene3D" id="2.60.40.1120">
    <property type="entry name" value="Carboxypeptidase-like, regulatory domain"/>
    <property type="match status" value="2"/>
</dbReference>
<dbReference type="SUPFAM" id="SSF52743">
    <property type="entry name" value="Subtilisin-like"/>
    <property type="match status" value="1"/>
</dbReference>
<evidence type="ECO:0000256" key="3">
    <source>
        <dbReference type="ARBA" id="ARBA00022801"/>
    </source>
</evidence>
<feature type="domain" description="DUF11" evidence="9">
    <location>
        <begin position="849"/>
        <end position="953"/>
    </location>
</feature>
<protein>
    <recommendedName>
        <fullName evidence="12">Peptidase S8/S53 domain-containing protein</fullName>
    </recommendedName>
</protein>
<dbReference type="PROSITE" id="PS51892">
    <property type="entry name" value="SUBTILASE"/>
    <property type="match status" value="1"/>
</dbReference>
<dbReference type="InterPro" id="IPR023828">
    <property type="entry name" value="Peptidase_S8_Ser-AS"/>
</dbReference>
<evidence type="ECO:0000259" key="8">
    <source>
        <dbReference type="Pfam" id="PF00082"/>
    </source>
</evidence>
<dbReference type="SUPFAM" id="SSF49452">
    <property type="entry name" value="Starch-binding domain-like"/>
    <property type="match status" value="1"/>
</dbReference>
<feature type="transmembrane region" description="Helical" evidence="7">
    <location>
        <begin position="29"/>
        <end position="47"/>
    </location>
</feature>
<dbReference type="AlphaFoldDB" id="A0A1F6B0D1"/>
<dbReference type="STRING" id="1798396.A2973_05630"/>
<feature type="domain" description="Peptidase S8/S53" evidence="8">
    <location>
        <begin position="213"/>
        <end position="492"/>
    </location>
</feature>
<dbReference type="InterPro" id="IPR036852">
    <property type="entry name" value="Peptidase_S8/S53_dom_sf"/>
</dbReference>
<dbReference type="PROSITE" id="PS00138">
    <property type="entry name" value="SUBTILASE_SER"/>
    <property type="match status" value="1"/>
</dbReference>
<comment type="similarity">
    <text evidence="1 6">Belongs to the peptidase S8 family.</text>
</comment>
<evidence type="ECO:0000256" key="6">
    <source>
        <dbReference type="PROSITE-ProRule" id="PRU01240"/>
    </source>
</evidence>
<dbReference type="GO" id="GO:0006508">
    <property type="term" value="P:proteolysis"/>
    <property type="evidence" value="ECO:0007669"/>
    <property type="project" value="UniProtKB-KW"/>
</dbReference>
<dbReference type="InterPro" id="IPR013784">
    <property type="entry name" value="Carb-bd-like_fold"/>
</dbReference>
<feature type="active site" description="Charge relay system" evidence="5 6">
    <location>
        <position position="444"/>
    </location>
</feature>
<dbReference type="InterPro" id="IPR008969">
    <property type="entry name" value="CarboxyPept-like_regulatory"/>
</dbReference>
<evidence type="ECO:0000313" key="10">
    <source>
        <dbReference type="EMBL" id="OGG30380.1"/>
    </source>
</evidence>
<dbReference type="Gene3D" id="3.40.50.200">
    <property type="entry name" value="Peptidase S8/S53 domain"/>
    <property type="match status" value="1"/>
</dbReference>
<keyword evidence="4 6" id="KW-0720">Serine protease</keyword>
<dbReference type="InterPro" id="IPR047589">
    <property type="entry name" value="DUF11_rpt"/>
</dbReference>
<keyword evidence="7" id="KW-0472">Membrane</keyword>
<dbReference type="Pfam" id="PF00082">
    <property type="entry name" value="Peptidase_S8"/>
    <property type="match status" value="1"/>
</dbReference>
<evidence type="ECO:0000256" key="4">
    <source>
        <dbReference type="ARBA" id="ARBA00022825"/>
    </source>
</evidence>
<keyword evidence="3 6" id="KW-0378">Hydrolase</keyword>
<feature type="active site" description="Charge relay system" evidence="5 6">
    <location>
        <position position="222"/>
    </location>
</feature>
<feature type="active site" description="Charge relay system" evidence="5 6">
    <location>
        <position position="269"/>
    </location>
</feature>
<dbReference type="Proteomes" id="UP000176409">
    <property type="component" value="Unassembled WGS sequence"/>
</dbReference>
<dbReference type="Gene3D" id="2.60.40.10">
    <property type="entry name" value="Immunoglobulins"/>
    <property type="match status" value="2"/>
</dbReference>
<dbReference type="GO" id="GO:0004252">
    <property type="term" value="F:serine-type endopeptidase activity"/>
    <property type="evidence" value="ECO:0007669"/>
    <property type="project" value="UniProtKB-UniRule"/>
</dbReference>
<dbReference type="PANTHER" id="PTHR43806:SF67">
    <property type="entry name" value="EGF-LIKE DOMAIN-CONTAINING PROTEIN"/>
    <property type="match status" value="1"/>
</dbReference>
<comment type="caution">
    <text evidence="10">The sequence shown here is derived from an EMBL/GenBank/DDBJ whole genome shotgun (WGS) entry which is preliminary data.</text>
</comment>
<dbReference type="SUPFAM" id="SSF49464">
    <property type="entry name" value="Carboxypeptidase regulatory domain-like"/>
    <property type="match status" value="1"/>
</dbReference>
<organism evidence="10 11">
    <name type="scientific">Candidatus Gottesmanbacteria bacterium RIFCSPLOWO2_01_FULL_49_10</name>
    <dbReference type="NCBI Taxonomy" id="1798396"/>
    <lineage>
        <taxon>Bacteria</taxon>
        <taxon>Candidatus Gottesmaniibacteriota</taxon>
    </lineage>
</organism>
<dbReference type="InterPro" id="IPR013783">
    <property type="entry name" value="Ig-like_fold"/>
</dbReference>